<keyword evidence="3 6" id="KW-0658">Purine biosynthesis</keyword>
<dbReference type="InterPro" id="IPR001555">
    <property type="entry name" value="GART_AS"/>
</dbReference>
<dbReference type="Gene3D" id="3.40.50.170">
    <property type="entry name" value="Formyl transferase, N-terminal domain"/>
    <property type="match status" value="1"/>
</dbReference>
<protein>
    <recommendedName>
        <fullName evidence="6">Phosphoribosylglycinamide formyltransferase</fullName>
        <ecNumber evidence="6">2.1.2.2</ecNumber>
    </recommendedName>
    <alternativeName>
        <fullName evidence="6">5'-phosphoribosylglycinamide transformylase</fullName>
    </alternativeName>
    <alternativeName>
        <fullName evidence="6">GAR transformylase</fullName>
        <shortName evidence="6">GART</shortName>
    </alternativeName>
</protein>
<keyword evidence="9" id="KW-1185">Reference proteome</keyword>
<dbReference type="Pfam" id="PF04237">
    <property type="entry name" value="YjbR"/>
    <property type="match status" value="1"/>
</dbReference>
<accession>A0A345YGK8</accession>
<comment type="similarity">
    <text evidence="4 6">Belongs to the GART family.</text>
</comment>
<feature type="binding site" evidence="6">
    <location>
        <position position="71"/>
    </location>
    <ligand>
        <name>(6R)-10-formyltetrahydrofolate</name>
        <dbReference type="ChEBI" id="CHEBI:195366"/>
    </ligand>
</feature>
<comment type="catalytic activity">
    <reaction evidence="5 6">
        <text>N(1)-(5-phospho-beta-D-ribosyl)glycinamide + (6R)-10-formyltetrahydrofolate = N(2)-formyl-N(1)-(5-phospho-beta-D-ribosyl)glycinamide + (6S)-5,6,7,8-tetrahydrofolate + H(+)</text>
        <dbReference type="Rhea" id="RHEA:15053"/>
        <dbReference type="ChEBI" id="CHEBI:15378"/>
        <dbReference type="ChEBI" id="CHEBI:57453"/>
        <dbReference type="ChEBI" id="CHEBI:143788"/>
        <dbReference type="ChEBI" id="CHEBI:147286"/>
        <dbReference type="ChEBI" id="CHEBI:195366"/>
        <dbReference type="EC" id="2.1.2.2"/>
    </reaction>
</comment>
<evidence type="ECO:0000256" key="4">
    <source>
        <dbReference type="ARBA" id="ARBA00038440"/>
    </source>
</evidence>
<dbReference type="KEGG" id="err:DVR09_12670"/>
<feature type="binding site" evidence="6">
    <location>
        <position position="113"/>
    </location>
    <ligand>
        <name>(6R)-10-formyltetrahydrofolate</name>
        <dbReference type="ChEBI" id="CHEBI:195366"/>
    </ligand>
</feature>
<dbReference type="SUPFAM" id="SSF142906">
    <property type="entry name" value="YjbR-like"/>
    <property type="match status" value="1"/>
</dbReference>
<dbReference type="EMBL" id="CP031357">
    <property type="protein sequence ID" value="AXK43060.1"/>
    <property type="molecule type" value="Genomic_DNA"/>
</dbReference>
<dbReference type="AlphaFoldDB" id="A0A345YGK8"/>
<evidence type="ECO:0000256" key="2">
    <source>
        <dbReference type="ARBA" id="ARBA00022679"/>
    </source>
</evidence>
<dbReference type="OrthoDB" id="9806170at2"/>
<evidence type="ECO:0000313" key="9">
    <source>
        <dbReference type="Proteomes" id="UP000254508"/>
    </source>
</evidence>
<reference evidence="9" key="1">
    <citation type="submission" date="2018-07" db="EMBL/GenBank/DDBJ databases">
        <title>Genome sequence of Erythrobacter strain YH-07, an antagonistic bacterium isolated from Yellow Sea.</title>
        <authorList>
            <person name="Tang T."/>
            <person name="Liu Q."/>
            <person name="Sun X."/>
        </authorList>
    </citation>
    <scope>NUCLEOTIDE SEQUENCE [LARGE SCALE GENOMIC DNA]</scope>
    <source>
        <strain evidence="9">YH-07</strain>
    </source>
</reference>
<dbReference type="InterPro" id="IPR002376">
    <property type="entry name" value="Formyl_transf_N"/>
</dbReference>
<feature type="binding site" evidence="6">
    <location>
        <begin position="96"/>
        <end position="99"/>
    </location>
    <ligand>
        <name>(6R)-10-formyltetrahydrofolate</name>
        <dbReference type="ChEBI" id="CHEBI:195366"/>
    </ligand>
</feature>
<feature type="domain" description="Formyl transferase N-terminal" evidence="7">
    <location>
        <begin position="10"/>
        <end position="188"/>
    </location>
</feature>
<dbReference type="GO" id="GO:0006189">
    <property type="term" value="P:'de novo' IMP biosynthetic process"/>
    <property type="evidence" value="ECO:0007669"/>
    <property type="project" value="UniProtKB-UniRule"/>
</dbReference>
<dbReference type="CDD" id="cd08645">
    <property type="entry name" value="FMT_core_GART"/>
    <property type="match status" value="1"/>
</dbReference>
<dbReference type="PANTHER" id="PTHR43369:SF2">
    <property type="entry name" value="PHOSPHORIBOSYLGLYCINAMIDE FORMYLTRANSFERASE"/>
    <property type="match status" value="1"/>
</dbReference>
<dbReference type="InterPro" id="IPR036477">
    <property type="entry name" value="Formyl_transf_N_sf"/>
</dbReference>
<dbReference type="GO" id="GO:0004644">
    <property type="term" value="F:phosphoribosylglycinamide formyltransferase activity"/>
    <property type="evidence" value="ECO:0007669"/>
    <property type="project" value="UniProtKB-UniRule"/>
</dbReference>
<evidence type="ECO:0000256" key="6">
    <source>
        <dbReference type="HAMAP-Rule" id="MF_01930"/>
    </source>
</evidence>
<dbReference type="EC" id="2.1.2.2" evidence="6"/>
<dbReference type="InterPro" id="IPR038056">
    <property type="entry name" value="YjbR-like_sf"/>
</dbReference>
<evidence type="ECO:0000313" key="8">
    <source>
        <dbReference type="EMBL" id="AXK43060.1"/>
    </source>
</evidence>
<dbReference type="Pfam" id="PF00551">
    <property type="entry name" value="Formyl_trans_N"/>
    <property type="match status" value="1"/>
</dbReference>
<dbReference type="Gene3D" id="3.90.1150.30">
    <property type="match status" value="1"/>
</dbReference>
<comment type="function">
    <text evidence="6">Catalyzes the transfer of a formyl group from 10-formyltetrahydrofolate to 5-phospho-ribosyl-glycinamide (GAR), producing 5-phospho-ribosyl-N-formylglycinamide (FGAR) and tetrahydrofolate.</text>
</comment>
<dbReference type="HAMAP" id="MF_01930">
    <property type="entry name" value="PurN"/>
    <property type="match status" value="1"/>
</dbReference>
<dbReference type="UniPathway" id="UPA00074">
    <property type="reaction ID" value="UER00126"/>
</dbReference>
<dbReference type="SUPFAM" id="SSF53328">
    <property type="entry name" value="Formyltransferase"/>
    <property type="match status" value="1"/>
</dbReference>
<feature type="site" description="Raises pKa of active site His" evidence="6">
    <location>
        <position position="151"/>
    </location>
</feature>
<proteinExistence type="inferred from homology"/>
<sequence length="325" mass="35848">MPDPGPDKAKVAIFVSGKGTNMAALLYASRLPGSAYKIVLVAANDPEAEALTLAEAEGVATFSLSHRGIARAEHDAAMERAVLDAEAQYIVLAGYMRILTPEFVGRWEGRMLNIHPSLLPKYPGLDTHARAIQAGDTHAGATVHLVTEELDAGEALGQVEVAIWPNDTAEKLANRVRVAEHQLYSRVLSDYVSRGNDPEYLLERVRECALALPRTYERESHGAPGFRVGAEKSGKFFAYFSDRHHGTPHICLLVKCSSQDELENLVETQPQTYHRPAYYGASGWIGVILNRPDVDWDDVAEWLERSWRLMAPKSVTKLLDAADTF</sequence>
<dbReference type="InterPro" id="IPR004607">
    <property type="entry name" value="GART"/>
</dbReference>
<evidence type="ECO:0000259" key="7">
    <source>
        <dbReference type="Pfam" id="PF00551"/>
    </source>
</evidence>
<feature type="active site" description="Proton donor" evidence="6">
    <location>
        <position position="115"/>
    </location>
</feature>
<dbReference type="NCBIfam" id="TIGR00639">
    <property type="entry name" value="PurN"/>
    <property type="match status" value="1"/>
</dbReference>
<evidence type="ECO:0000256" key="1">
    <source>
        <dbReference type="ARBA" id="ARBA00005054"/>
    </source>
</evidence>
<keyword evidence="2 6" id="KW-0808">Transferase</keyword>
<dbReference type="InterPro" id="IPR058532">
    <property type="entry name" value="YjbR/MT2646/Rv2570-like"/>
</dbReference>
<gene>
    <name evidence="6" type="primary">purN</name>
    <name evidence="8" type="ORF">DVR09_12670</name>
</gene>
<evidence type="ECO:0000256" key="3">
    <source>
        <dbReference type="ARBA" id="ARBA00022755"/>
    </source>
</evidence>
<dbReference type="Proteomes" id="UP000254508">
    <property type="component" value="Chromosome"/>
</dbReference>
<comment type="pathway">
    <text evidence="1 6">Purine metabolism; IMP biosynthesis via de novo pathway; N(2)-formyl-N(1)-(5-phospho-D-ribosyl)glycinamide from N(1)-(5-phospho-D-ribosyl)glycinamide (10-formyl THF route): step 1/1.</text>
</comment>
<dbReference type="PROSITE" id="PS00373">
    <property type="entry name" value="GART"/>
    <property type="match status" value="1"/>
</dbReference>
<feature type="binding site" evidence="6">
    <location>
        <begin position="19"/>
        <end position="21"/>
    </location>
    <ligand>
        <name>N(1)-(5-phospho-beta-D-ribosyl)glycinamide</name>
        <dbReference type="ChEBI" id="CHEBI:143788"/>
    </ligand>
</feature>
<organism evidence="8 9">
    <name type="scientific">Erythrobacter aureus</name>
    <dbReference type="NCBI Taxonomy" id="2182384"/>
    <lineage>
        <taxon>Bacteria</taxon>
        <taxon>Pseudomonadati</taxon>
        <taxon>Pseudomonadota</taxon>
        <taxon>Alphaproteobacteria</taxon>
        <taxon>Sphingomonadales</taxon>
        <taxon>Erythrobacteraceae</taxon>
        <taxon>Erythrobacter/Porphyrobacter group</taxon>
        <taxon>Erythrobacter</taxon>
    </lineage>
</organism>
<dbReference type="PANTHER" id="PTHR43369">
    <property type="entry name" value="PHOSPHORIBOSYLGLYCINAMIDE FORMYLTRANSFERASE"/>
    <property type="match status" value="1"/>
</dbReference>
<dbReference type="GO" id="GO:0005829">
    <property type="term" value="C:cytosol"/>
    <property type="evidence" value="ECO:0007669"/>
    <property type="project" value="TreeGrafter"/>
</dbReference>
<name>A0A345YGK8_9SPHN</name>
<evidence type="ECO:0000256" key="5">
    <source>
        <dbReference type="ARBA" id="ARBA00047664"/>
    </source>
</evidence>